<evidence type="ECO:0000256" key="1">
    <source>
        <dbReference type="ARBA" id="ARBA00000085"/>
    </source>
</evidence>
<dbReference type="SMART" id="SM00387">
    <property type="entry name" value="HATPase_c"/>
    <property type="match status" value="1"/>
</dbReference>
<dbReference type="AlphaFoldDB" id="A0A5K7ZBI9"/>
<evidence type="ECO:0000259" key="9">
    <source>
        <dbReference type="PROSITE" id="PS50110"/>
    </source>
</evidence>
<dbReference type="FunFam" id="3.40.50.2300:FF:000018">
    <property type="entry name" value="DNA-binding transcriptional regulator NtrC"/>
    <property type="match status" value="1"/>
</dbReference>
<dbReference type="InterPro" id="IPR001610">
    <property type="entry name" value="PAC"/>
</dbReference>
<feature type="domain" description="PAC" evidence="10">
    <location>
        <begin position="366"/>
        <end position="418"/>
    </location>
</feature>
<dbReference type="InterPro" id="IPR036890">
    <property type="entry name" value="HATPase_C_sf"/>
</dbReference>
<dbReference type="InterPro" id="IPR000014">
    <property type="entry name" value="PAS"/>
</dbReference>
<dbReference type="InterPro" id="IPR005467">
    <property type="entry name" value="His_kinase_dom"/>
</dbReference>
<sequence length="642" mass="71209">MGKEKVLLVDDEEGIRTVLGISLADAGYDVRTAADGEEALAVFADHRPSIVLTDIKMPGIDGIELLKRIKSQNPDTEVIMITGHGDLDLAIESIKHEATDFVTKPVHPDIMDIALKRASERLTMRRELRAHTENLEHLVEQQASRLVEMERLSAVGQAVEGMTAAMGNIAADLVTGLSILDEMPCFVAVHDKDRKIVATNRLYLERLGNRVGQDSCDVYGSADDESDRETVCPVEKTFESGAGQRCKAWISYLNGERYPVIVHTAPIRNSRDEIELVMEVAADVSEIRRLQQTLETTRKRYRQLFDEVPCYIAVMDPEFDVVATNQGHTEFFGDAIGKKCFRVCKNRGERCPECPVADTFADGMSHQMETVVTGANGERRNVLVRTTPLRNNAGELTQVMEMATDITELRLLQDNLSMLGLMVGSVSHNIKGILTGLDAGLYLMNTGWEKKLPERVERGYEKVRVMTDRIRKVVLDLLYCAKDREPQFDTVSISDLVEDVRNVIEPKSLGKNIAIDWTLDPALTTLEAEEGTLHAALVAILENAVEACMTDRRQNAHRILCRVTGDGPDAVLFTITDDGPGMPAEIREKLFDLFYSSKGSKGTGLGLFLAHRAVAQHGGRIDVESEPGQGATFAIRIPLRRR</sequence>
<feature type="domain" description="Response regulatory" evidence="9">
    <location>
        <begin position="5"/>
        <end position="119"/>
    </location>
</feature>
<dbReference type="Gene3D" id="3.30.565.10">
    <property type="entry name" value="Histidine kinase-like ATPase, C-terminal domain"/>
    <property type="match status" value="1"/>
</dbReference>
<dbReference type="InterPro" id="IPR000700">
    <property type="entry name" value="PAS-assoc_C"/>
</dbReference>
<proteinExistence type="predicted"/>
<keyword evidence="11" id="KW-0808">Transferase</keyword>
<dbReference type="CDD" id="cd00075">
    <property type="entry name" value="HATPase"/>
    <property type="match status" value="1"/>
</dbReference>
<evidence type="ECO:0000259" key="8">
    <source>
        <dbReference type="PROSITE" id="PS50109"/>
    </source>
</evidence>
<accession>A0A5K7ZBI9</accession>
<reference evidence="11 12" key="1">
    <citation type="submission" date="2019-11" db="EMBL/GenBank/DDBJ databases">
        <title>Comparative genomics of hydrocarbon-degrading Desulfosarcina strains.</title>
        <authorList>
            <person name="Watanabe M."/>
            <person name="Kojima H."/>
            <person name="Fukui M."/>
        </authorList>
    </citation>
    <scope>NUCLEOTIDE SEQUENCE [LARGE SCALE GENOMIC DNA]</scope>
    <source>
        <strain evidence="11 12">PP31</strain>
    </source>
</reference>
<feature type="domain" description="Histidine kinase" evidence="8">
    <location>
        <begin position="425"/>
        <end position="641"/>
    </location>
</feature>
<feature type="domain" description="PAC" evidence="10">
    <location>
        <begin position="244"/>
        <end position="296"/>
    </location>
</feature>
<name>A0A5K7ZBI9_9BACT</name>
<dbReference type="PANTHER" id="PTHR43547:SF2">
    <property type="entry name" value="HYBRID SIGNAL TRANSDUCTION HISTIDINE KINASE C"/>
    <property type="match status" value="1"/>
</dbReference>
<gene>
    <name evidence="11" type="ORF">DSCW_55320</name>
</gene>
<dbReference type="Pfam" id="PF00072">
    <property type="entry name" value="Response_reg"/>
    <property type="match status" value="1"/>
</dbReference>
<dbReference type="PROSITE" id="PS50110">
    <property type="entry name" value="RESPONSE_REGULATORY"/>
    <property type="match status" value="1"/>
</dbReference>
<dbReference type="Proteomes" id="UP000427769">
    <property type="component" value="Chromosome"/>
</dbReference>
<dbReference type="OrthoDB" id="9805967at2"/>
<evidence type="ECO:0000313" key="11">
    <source>
        <dbReference type="EMBL" id="BBO78115.1"/>
    </source>
</evidence>
<dbReference type="PRINTS" id="PR00344">
    <property type="entry name" value="BCTRLSENSOR"/>
</dbReference>
<dbReference type="PROSITE" id="PS50109">
    <property type="entry name" value="HIS_KIN"/>
    <property type="match status" value="1"/>
</dbReference>
<evidence type="ECO:0000259" key="10">
    <source>
        <dbReference type="PROSITE" id="PS50113"/>
    </source>
</evidence>
<dbReference type="SMART" id="SM00448">
    <property type="entry name" value="REC"/>
    <property type="match status" value="1"/>
</dbReference>
<evidence type="ECO:0000256" key="5">
    <source>
        <dbReference type="ARBA" id="ARBA00023015"/>
    </source>
</evidence>
<dbReference type="SUPFAM" id="SSF55785">
    <property type="entry name" value="PYP-like sensor domain (PAS domain)"/>
    <property type="match status" value="2"/>
</dbReference>
<dbReference type="SUPFAM" id="SSF52172">
    <property type="entry name" value="CheY-like"/>
    <property type="match status" value="1"/>
</dbReference>
<dbReference type="InterPro" id="IPR004358">
    <property type="entry name" value="Sig_transdc_His_kin-like_C"/>
</dbReference>
<dbReference type="RefSeq" id="WP_155306781.1">
    <property type="nucleotide sequence ID" value="NZ_AP021875.1"/>
</dbReference>
<dbReference type="PANTHER" id="PTHR43547">
    <property type="entry name" value="TWO-COMPONENT HISTIDINE KINASE"/>
    <property type="match status" value="1"/>
</dbReference>
<dbReference type="Pfam" id="PF13426">
    <property type="entry name" value="PAS_9"/>
    <property type="match status" value="1"/>
</dbReference>
<organism evidence="11 12">
    <name type="scientific">Desulfosarcina widdelii</name>
    <dbReference type="NCBI Taxonomy" id="947919"/>
    <lineage>
        <taxon>Bacteria</taxon>
        <taxon>Pseudomonadati</taxon>
        <taxon>Thermodesulfobacteriota</taxon>
        <taxon>Desulfobacteria</taxon>
        <taxon>Desulfobacterales</taxon>
        <taxon>Desulfosarcinaceae</taxon>
        <taxon>Desulfosarcina</taxon>
    </lineage>
</organism>
<dbReference type="PROSITE" id="PS50113">
    <property type="entry name" value="PAC"/>
    <property type="match status" value="2"/>
</dbReference>
<keyword evidence="11" id="KW-0418">Kinase</keyword>
<dbReference type="InterPro" id="IPR003594">
    <property type="entry name" value="HATPase_dom"/>
</dbReference>
<keyword evidence="3 7" id="KW-0597">Phosphoprotein</keyword>
<comment type="catalytic activity">
    <reaction evidence="1">
        <text>ATP + protein L-histidine = ADP + protein N-phospho-L-histidine.</text>
        <dbReference type="EC" id="2.7.13.3"/>
    </reaction>
</comment>
<dbReference type="EC" id="2.7.13.3" evidence="2"/>
<dbReference type="SMART" id="SM00086">
    <property type="entry name" value="PAC"/>
    <property type="match status" value="2"/>
</dbReference>
<dbReference type="KEGG" id="dwd:DSCW_55320"/>
<evidence type="ECO:0000313" key="12">
    <source>
        <dbReference type="Proteomes" id="UP000427769"/>
    </source>
</evidence>
<dbReference type="Gene3D" id="3.40.50.2300">
    <property type="match status" value="1"/>
</dbReference>
<dbReference type="Pfam" id="PF08448">
    <property type="entry name" value="PAS_4"/>
    <property type="match status" value="1"/>
</dbReference>
<feature type="modified residue" description="4-aspartylphosphate" evidence="7">
    <location>
        <position position="54"/>
    </location>
</feature>
<dbReference type="InterPro" id="IPR001789">
    <property type="entry name" value="Sig_transdc_resp-reg_receiver"/>
</dbReference>
<keyword evidence="12" id="KW-1185">Reference proteome</keyword>
<dbReference type="InterPro" id="IPR035965">
    <property type="entry name" value="PAS-like_dom_sf"/>
</dbReference>
<dbReference type="Pfam" id="PF02518">
    <property type="entry name" value="HATPase_c"/>
    <property type="match status" value="1"/>
</dbReference>
<keyword evidence="6" id="KW-0804">Transcription</keyword>
<evidence type="ECO:0000256" key="2">
    <source>
        <dbReference type="ARBA" id="ARBA00012438"/>
    </source>
</evidence>
<dbReference type="NCBIfam" id="TIGR00229">
    <property type="entry name" value="sensory_box"/>
    <property type="match status" value="1"/>
</dbReference>
<dbReference type="InterPro" id="IPR013656">
    <property type="entry name" value="PAS_4"/>
</dbReference>
<dbReference type="InterPro" id="IPR011006">
    <property type="entry name" value="CheY-like_superfamily"/>
</dbReference>
<dbReference type="GO" id="GO:0000155">
    <property type="term" value="F:phosphorelay sensor kinase activity"/>
    <property type="evidence" value="ECO:0007669"/>
    <property type="project" value="TreeGrafter"/>
</dbReference>
<dbReference type="Gene3D" id="3.30.450.20">
    <property type="entry name" value="PAS domain"/>
    <property type="match status" value="2"/>
</dbReference>
<dbReference type="EMBL" id="AP021875">
    <property type="protein sequence ID" value="BBO78115.1"/>
    <property type="molecule type" value="Genomic_DNA"/>
</dbReference>
<protein>
    <recommendedName>
        <fullName evidence="2">histidine kinase</fullName>
        <ecNumber evidence="2">2.7.13.3</ecNumber>
    </recommendedName>
</protein>
<evidence type="ECO:0000256" key="6">
    <source>
        <dbReference type="ARBA" id="ARBA00023163"/>
    </source>
</evidence>
<keyword evidence="4" id="KW-0902">Two-component regulatory system</keyword>
<keyword evidence="5" id="KW-0805">Transcription regulation</keyword>
<evidence type="ECO:0000256" key="4">
    <source>
        <dbReference type="ARBA" id="ARBA00023012"/>
    </source>
</evidence>
<evidence type="ECO:0000256" key="3">
    <source>
        <dbReference type="ARBA" id="ARBA00022553"/>
    </source>
</evidence>
<dbReference type="SUPFAM" id="SSF55874">
    <property type="entry name" value="ATPase domain of HSP90 chaperone/DNA topoisomerase II/histidine kinase"/>
    <property type="match status" value="1"/>
</dbReference>
<evidence type="ECO:0000256" key="7">
    <source>
        <dbReference type="PROSITE-ProRule" id="PRU00169"/>
    </source>
</evidence>